<dbReference type="Pfam" id="PF00361">
    <property type="entry name" value="Proton_antipo_M"/>
    <property type="match status" value="1"/>
</dbReference>
<feature type="transmembrane region" description="Helical" evidence="3">
    <location>
        <begin position="6"/>
        <end position="24"/>
    </location>
</feature>
<name>A0A8J3B9X3_9ACTN</name>
<feature type="domain" description="NADH:quinone oxidoreductase/Mrp antiporter transmembrane" evidence="4">
    <location>
        <begin position="242"/>
        <end position="433"/>
    </location>
</feature>
<keyword evidence="6" id="KW-1185">Reference proteome</keyword>
<dbReference type="GO" id="GO:0012505">
    <property type="term" value="C:endomembrane system"/>
    <property type="evidence" value="ECO:0007669"/>
    <property type="project" value="UniProtKB-SubCell"/>
</dbReference>
<comment type="caution">
    <text evidence="5">The sequence shown here is derived from an EMBL/GenBank/DDBJ whole genome shotgun (WGS) entry which is preliminary data.</text>
</comment>
<feature type="transmembrane region" description="Helical" evidence="3">
    <location>
        <begin position="62"/>
        <end position="83"/>
    </location>
</feature>
<feature type="transmembrane region" description="Helical" evidence="3">
    <location>
        <begin position="224"/>
        <end position="251"/>
    </location>
</feature>
<dbReference type="Proteomes" id="UP000649739">
    <property type="component" value="Unassembled WGS sequence"/>
</dbReference>
<reference evidence="5" key="2">
    <citation type="submission" date="2020-09" db="EMBL/GenBank/DDBJ databases">
        <authorList>
            <person name="Sun Q."/>
            <person name="Ohkuma M."/>
        </authorList>
    </citation>
    <scope>NUCLEOTIDE SEQUENCE</scope>
    <source>
        <strain evidence="5">JCM 3090</strain>
    </source>
</reference>
<reference evidence="5" key="1">
    <citation type="journal article" date="2014" name="Int. J. Syst. Evol. Microbiol.">
        <title>Complete genome sequence of Corynebacterium casei LMG S-19264T (=DSM 44701T), isolated from a smear-ripened cheese.</title>
        <authorList>
            <consortium name="US DOE Joint Genome Institute (JGI-PGF)"/>
            <person name="Walter F."/>
            <person name="Albersmeier A."/>
            <person name="Kalinowski J."/>
            <person name="Ruckert C."/>
        </authorList>
    </citation>
    <scope>NUCLEOTIDE SEQUENCE</scope>
    <source>
        <strain evidence="5">JCM 3090</strain>
    </source>
</reference>
<feature type="transmembrane region" description="Helical" evidence="3">
    <location>
        <begin position="347"/>
        <end position="368"/>
    </location>
</feature>
<keyword evidence="3" id="KW-1133">Transmembrane helix</keyword>
<evidence type="ECO:0000256" key="3">
    <source>
        <dbReference type="SAM" id="Phobius"/>
    </source>
</evidence>
<evidence type="ECO:0000313" key="5">
    <source>
        <dbReference type="EMBL" id="GGK03648.1"/>
    </source>
</evidence>
<evidence type="ECO:0000313" key="6">
    <source>
        <dbReference type="Proteomes" id="UP000649739"/>
    </source>
</evidence>
<comment type="subcellular location">
    <subcellularLocation>
        <location evidence="1">Endomembrane system</location>
        <topology evidence="1">Multi-pass membrane protein</topology>
    </subcellularLocation>
    <subcellularLocation>
        <location evidence="2">Membrane</location>
        <topology evidence="2">Multi-pass membrane protein</topology>
    </subcellularLocation>
</comment>
<protein>
    <recommendedName>
        <fullName evidence="4">NADH:quinone oxidoreductase/Mrp antiporter transmembrane domain-containing protein</fullName>
    </recommendedName>
</protein>
<sequence>MSGPLWLAAGALLAGAALVGRRGVPPRGARRAAVVAAAAAIGPAAAAWPLRPVAPGLAGGTAAALLGTAAAVATLLAVGLAPVSSHPPAVLRRVLELGALTLAGLAAGTPLAVAAGFAATAWLVGRPLRRAAAGPADGPVGQPPVAAGLPGSFPGGGAANFGGAAAVRPPASGTVAARSAGPSAAGAAVPAAARAGSSAAGVGEPAGGPGIGGSGGPAFAVGRWLAVGLVAAGVLVPGGVGGGLLAAAVLLRLGAPPGHGWLPPLVQRAPLGLVAAWLASALPGLLLVAAHPPPGAAWWLVGGGLGAVAVALRAVVADDARRALAYLLAGEAAAVAAAFGAGPGAALVAGAAGVVGGAATLMAAAALAGRRGALRLRDGGAYARTPRLAVGFLLAGLAVAGCPPLLGGLADELTLRGARPAYAIPLVLAAAVQAVAVLRLYFGLFTGVRAHDGQRDLTGREVFALTVGLAALLLAVALPVPL</sequence>
<evidence type="ECO:0000256" key="1">
    <source>
        <dbReference type="ARBA" id="ARBA00004127"/>
    </source>
</evidence>
<evidence type="ECO:0000256" key="2">
    <source>
        <dbReference type="RuleBase" id="RU000320"/>
    </source>
</evidence>
<dbReference type="AlphaFoldDB" id="A0A8J3B9X3"/>
<dbReference type="GO" id="GO:0016020">
    <property type="term" value="C:membrane"/>
    <property type="evidence" value="ECO:0007669"/>
    <property type="project" value="UniProtKB-SubCell"/>
</dbReference>
<organism evidence="5 6">
    <name type="scientific">Pilimelia anulata</name>
    <dbReference type="NCBI Taxonomy" id="53371"/>
    <lineage>
        <taxon>Bacteria</taxon>
        <taxon>Bacillati</taxon>
        <taxon>Actinomycetota</taxon>
        <taxon>Actinomycetes</taxon>
        <taxon>Micromonosporales</taxon>
        <taxon>Micromonosporaceae</taxon>
        <taxon>Pilimelia</taxon>
    </lineage>
</organism>
<feature type="transmembrane region" description="Helical" evidence="3">
    <location>
        <begin position="296"/>
        <end position="316"/>
    </location>
</feature>
<dbReference type="EMBL" id="BMQB01000009">
    <property type="protein sequence ID" value="GGK03648.1"/>
    <property type="molecule type" value="Genomic_DNA"/>
</dbReference>
<feature type="transmembrane region" description="Helical" evidence="3">
    <location>
        <begin position="388"/>
        <end position="410"/>
    </location>
</feature>
<keyword evidence="2 3" id="KW-0812">Transmembrane</keyword>
<proteinExistence type="predicted"/>
<feature type="transmembrane region" description="Helical" evidence="3">
    <location>
        <begin position="95"/>
        <end position="124"/>
    </location>
</feature>
<dbReference type="InterPro" id="IPR001750">
    <property type="entry name" value="ND/Mrp_TM"/>
</dbReference>
<keyword evidence="3" id="KW-0472">Membrane</keyword>
<evidence type="ECO:0000259" key="4">
    <source>
        <dbReference type="Pfam" id="PF00361"/>
    </source>
</evidence>
<feature type="transmembrane region" description="Helical" evidence="3">
    <location>
        <begin position="422"/>
        <end position="442"/>
    </location>
</feature>
<feature type="transmembrane region" description="Helical" evidence="3">
    <location>
        <begin position="462"/>
        <end position="480"/>
    </location>
</feature>
<gene>
    <name evidence="5" type="ORF">GCM10010123_37000</name>
</gene>
<accession>A0A8J3B9X3</accession>
<feature type="transmembrane region" description="Helical" evidence="3">
    <location>
        <begin position="31"/>
        <end position="50"/>
    </location>
</feature>
<feature type="transmembrane region" description="Helical" evidence="3">
    <location>
        <begin position="271"/>
        <end position="290"/>
    </location>
</feature>
<dbReference type="RefSeq" id="WP_189171451.1">
    <property type="nucleotide sequence ID" value="NZ_BMQB01000009.1"/>
</dbReference>
<feature type="transmembrane region" description="Helical" evidence="3">
    <location>
        <begin position="323"/>
        <end position="341"/>
    </location>
</feature>